<dbReference type="AlphaFoldDB" id="A0AAN0JWD7"/>
<keyword evidence="3" id="KW-1185">Reference proteome</keyword>
<reference evidence="3" key="1">
    <citation type="journal article" date="2010" name="Nature">
        <title>The Amphimedon queenslandica genome and the evolution of animal complexity.</title>
        <authorList>
            <person name="Srivastava M."/>
            <person name="Simakov O."/>
            <person name="Chapman J."/>
            <person name="Fahey B."/>
            <person name="Gauthier M.E."/>
            <person name="Mitros T."/>
            <person name="Richards G.S."/>
            <person name="Conaco C."/>
            <person name="Dacre M."/>
            <person name="Hellsten U."/>
            <person name="Larroux C."/>
            <person name="Putnam N.H."/>
            <person name="Stanke M."/>
            <person name="Adamska M."/>
            <person name="Darling A."/>
            <person name="Degnan S.M."/>
            <person name="Oakley T.H."/>
            <person name="Plachetzki D.C."/>
            <person name="Zhai Y."/>
            <person name="Adamski M."/>
            <person name="Calcino A."/>
            <person name="Cummins S.F."/>
            <person name="Goodstein D.M."/>
            <person name="Harris C."/>
            <person name="Jackson D.J."/>
            <person name="Leys S.P."/>
            <person name="Shu S."/>
            <person name="Woodcroft B.J."/>
            <person name="Vervoort M."/>
            <person name="Kosik K.S."/>
            <person name="Manning G."/>
            <person name="Degnan B.M."/>
            <person name="Rokhsar D.S."/>
        </authorList>
    </citation>
    <scope>NUCLEOTIDE SEQUENCE [LARGE SCALE GENOMIC DNA]</scope>
</reference>
<dbReference type="KEGG" id="aqu:109589615"/>
<dbReference type="EnsemblMetazoa" id="XM_020005673.1">
    <property type="protein sequence ID" value="XP_019861232.1"/>
    <property type="gene ID" value="LOC109589615"/>
</dbReference>
<evidence type="ECO:0000259" key="1">
    <source>
        <dbReference type="PROSITE" id="PS50878"/>
    </source>
</evidence>
<dbReference type="Proteomes" id="UP000007879">
    <property type="component" value="Unassembled WGS sequence"/>
</dbReference>
<dbReference type="InterPro" id="IPR000477">
    <property type="entry name" value="RT_dom"/>
</dbReference>
<feature type="domain" description="Reverse transcriptase" evidence="1">
    <location>
        <begin position="1"/>
        <end position="158"/>
    </location>
</feature>
<accession>A0AAN0JWD7</accession>
<evidence type="ECO:0000313" key="3">
    <source>
        <dbReference type="Proteomes" id="UP000007879"/>
    </source>
</evidence>
<dbReference type="PROSITE" id="PS50878">
    <property type="entry name" value="RT_POL"/>
    <property type="match status" value="1"/>
</dbReference>
<name>A0AAN0JWD7_AMPQE</name>
<sequence>MDASNAFNSINRLALLWNVRVLWPRASRFIYNTYRGWSPLIMKGSPDVILSKEGVTQGDPLSMFIYAVATVPLICKLNQISGVTQLWYGDDSYAIIGLSQLRVWFDLLIKIGPHYGYFLEPRKSSLIIKSNVSVEDTRGFSDVEVNVVTSCRFLGGTIGSDVGRDEFVSLKSEEWEHHVNLLSDIAKDQPQAAYVALTKSLQNEWAFLQSVIPHCCHHFQQVENALSSKFIPTLIGHNITPIDRDLFSLPVRHGGLCIRNPTITADSLYSTSRCATRLLVDAIKGQSNYSFSDHYDLVSSTRTEYLKSQEVFYSQVYDTIFDKSDPMIQRLLTRNKHNLSARLTALPVRKDDFNLSSVEFRDALCLRYMKPLLQLPPVCDGFNAPFTTTYALDCRKGGLVIHRHHEIRDPFHELSSLVWSCTVKEPVIRDGSLSDPPCETLIADFSARGVLQPQATALFDVRVINTDAPSYINKTPDTVLKNAEKEKKMKYGCACEDRHAIVYFH</sequence>
<dbReference type="RefSeq" id="XP_019861232.1">
    <property type="nucleotide sequence ID" value="XM_020005673.1"/>
</dbReference>
<organism evidence="2 3">
    <name type="scientific">Amphimedon queenslandica</name>
    <name type="common">Sponge</name>
    <dbReference type="NCBI Taxonomy" id="400682"/>
    <lineage>
        <taxon>Eukaryota</taxon>
        <taxon>Metazoa</taxon>
        <taxon>Porifera</taxon>
        <taxon>Demospongiae</taxon>
        <taxon>Heteroscleromorpha</taxon>
        <taxon>Haplosclerida</taxon>
        <taxon>Niphatidae</taxon>
        <taxon>Amphimedon</taxon>
    </lineage>
</organism>
<evidence type="ECO:0000313" key="2">
    <source>
        <dbReference type="EnsemblMetazoa" id="XP_019861232.1"/>
    </source>
</evidence>
<reference evidence="2" key="2">
    <citation type="submission" date="2024-06" db="UniProtKB">
        <authorList>
            <consortium name="EnsemblMetazoa"/>
        </authorList>
    </citation>
    <scope>IDENTIFICATION</scope>
</reference>
<dbReference type="GeneID" id="109589615"/>
<proteinExistence type="predicted"/>
<protein>
    <recommendedName>
        <fullName evidence="1">Reverse transcriptase domain-containing protein</fullName>
    </recommendedName>
</protein>